<dbReference type="Pfam" id="PF00989">
    <property type="entry name" value="PAS"/>
    <property type="match status" value="1"/>
</dbReference>
<feature type="non-terminal residue" evidence="3">
    <location>
        <position position="140"/>
    </location>
</feature>
<dbReference type="InterPro" id="IPR000014">
    <property type="entry name" value="PAS"/>
</dbReference>
<dbReference type="PROSITE" id="PS50112">
    <property type="entry name" value="PAS"/>
    <property type="match status" value="1"/>
</dbReference>
<name>X1N8H4_9ZZZZ</name>
<keyword evidence="1" id="KW-0175">Coiled coil</keyword>
<dbReference type="InterPro" id="IPR035965">
    <property type="entry name" value="PAS-like_dom_sf"/>
</dbReference>
<comment type="caution">
    <text evidence="3">The sequence shown here is derived from an EMBL/GenBank/DDBJ whole genome shotgun (WGS) entry which is preliminary data.</text>
</comment>
<dbReference type="GO" id="GO:0006355">
    <property type="term" value="P:regulation of DNA-templated transcription"/>
    <property type="evidence" value="ECO:0007669"/>
    <property type="project" value="InterPro"/>
</dbReference>
<reference evidence="3" key="1">
    <citation type="journal article" date="2014" name="Front. Microbiol.">
        <title>High frequency of phylogenetically diverse reductive dehalogenase-homologous genes in deep subseafloor sedimentary metagenomes.</title>
        <authorList>
            <person name="Kawai M."/>
            <person name="Futagami T."/>
            <person name="Toyoda A."/>
            <person name="Takaki Y."/>
            <person name="Nishi S."/>
            <person name="Hori S."/>
            <person name="Arai W."/>
            <person name="Tsubouchi T."/>
            <person name="Morono Y."/>
            <person name="Uchiyama I."/>
            <person name="Ito T."/>
            <person name="Fujiyama A."/>
            <person name="Inagaki F."/>
            <person name="Takami H."/>
        </authorList>
    </citation>
    <scope>NUCLEOTIDE SEQUENCE</scope>
    <source>
        <strain evidence="3">Expedition CK06-06</strain>
    </source>
</reference>
<organism evidence="3">
    <name type="scientific">marine sediment metagenome</name>
    <dbReference type="NCBI Taxonomy" id="412755"/>
    <lineage>
        <taxon>unclassified sequences</taxon>
        <taxon>metagenomes</taxon>
        <taxon>ecological metagenomes</taxon>
    </lineage>
</organism>
<proteinExistence type="predicted"/>
<dbReference type="SUPFAM" id="SSF55785">
    <property type="entry name" value="PYP-like sensor domain (PAS domain)"/>
    <property type="match status" value="1"/>
</dbReference>
<evidence type="ECO:0000259" key="2">
    <source>
        <dbReference type="PROSITE" id="PS50112"/>
    </source>
</evidence>
<dbReference type="AlphaFoldDB" id="X1N8H4"/>
<feature type="coiled-coil region" evidence="1">
    <location>
        <begin position="8"/>
        <end position="52"/>
    </location>
</feature>
<dbReference type="NCBIfam" id="TIGR00229">
    <property type="entry name" value="sensory_box"/>
    <property type="match status" value="1"/>
</dbReference>
<feature type="domain" description="PAS" evidence="2">
    <location>
        <begin position="42"/>
        <end position="113"/>
    </location>
</feature>
<dbReference type="Gene3D" id="3.30.450.20">
    <property type="entry name" value="PAS domain"/>
    <property type="match status" value="1"/>
</dbReference>
<dbReference type="CDD" id="cd00130">
    <property type="entry name" value="PAS"/>
    <property type="match status" value="1"/>
</dbReference>
<dbReference type="InterPro" id="IPR013767">
    <property type="entry name" value="PAS_fold"/>
</dbReference>
<evidence type="ECO:0000313" key="3">
    <source>
        <dbReference type="EMBL" id="GAI23155.1"/>
    </source>
</evidence>
<dbReference type="EMBL" id="BARV01021392">
    <property type="protein sequence ID" value="GAI23155.1"/>
    <property type="molecule type" value="Genomic_DNA"/>
</dbReference>
<dbReference type="SMART" id="SM00091">
    <property type="entry name" value="PAS"/>
    <property type="match status" value="1"/>
</dbReference>
<gene>
    <name evidence="3" type="ORF">S06H3_35463</name>
</gene>
<sequence>MINVETTKEQLIVELEALRWRVAELEKLEAERRQVEEALRESEEKYRHLFDDLNDAAFLADVETGLIVETNRRGTVMLGRSRDEIVGMHQSELHPPGQADKYRQKFATHIQKGHAADYDGEVIRKDGTIVLVTISASALT</sequence>
<evidence type="ECO:0000256" key="1">
    <source>
        <dbReference type="SAM" id="Coils"/>
    </source>
</evidence>
<accession>X1N8H4</accession>
<protein>
    <recommendedName>
        <fullName evidence="2">PAS domain-containing protein</fullName>
    </recommendedName>
</protein>